<dbReference type="PANTHER" id="PTHR37690:SF1">
    <property type="entry name" value="CHORISMATE DEHYDRATASE"/>
    <property type="match status" value="1"/>
</dbReference>
<evidence type="ECO:0000256" key="2">
    <source>
        <dbReference type="ARBA" id="ARBA00022428"/>
    </source>
</evidence>
<organism evidence="5 6">
    <name type="scientific">Paenibacillus foliorum</name>
    <dbReference type="NCBI Taxonomy" id="2654974"/>
    <lineage>
        <taxon>Bacteria</taxon>
        <taxon>Bacillati</taxon>
        <taxon>Bacillota</taxon>
        <taxon>Bacilli</taxon>
        <taxon>Bacillales</taxon>
        <taxon>Paenibacillaceae</taxon>
        <taxon>Paenibacillus</taxon>
    </lineage>
</organism>
<comment type="function">
    <text evidence="4">Catalyzes the dehydration of chorismate into 3-[(1-carboxyvinyl)oxy]benzoate, a step in the biosynthesis of menaquinone (MK, vitamin K2).</text>
</comment>
<comment type="catalytic activity">
    <reaction evidence="4">
        <text>chorismate = 3-[(1-carboxyvinyl)-oxy]benzoate + H2O</text>
        <dbReference type="Rhea" id="RHEA:40051"/>
        <dbReference type="ChEBI" id="CHEBI:15377"/>
        <dbReference type="ChEBI" id="CHEBI:29748"/>
        <dbReference type="ChEBI" id="CHEBI:76981"/>
        <dbReference type="EC" id="4.2.1.151"/>
    </reaction>
</comment>
<accession>A0A972K411</accession>
<dbReference type="GO" id="GO:0016836">
    <property type="term" value="F:hydro-lyase activity"/>
    <property type="evidence" value="ECO:0007669"/>
    <property type="project" value="UniProtKB-UniRule"/>
</dbReference>
<sequence>MSSTYKPVRIGRIDFTNVWPLFYNFPLERFQGEVEFITQVPTQLNAAMAKGEIDIGPISSFSYGEHTDDYVLLPNMSVSAHKRVKSILLFHRKPLEELSGASIALPTTSATSVNLLKIILRRFYEAEPEYHYDAPVLKDMLKSADAALLIGDHAIRESWKDNGLMVTDLAEEWNRLTGQWMSFAVCAIRKQLVEERPELVSRIYRAFMESKRESLSDLSSMVRDAQGLLGGTASYWEQYFSSLIYEFGPEQQAGLKLYYRYAWELGFLKQEAPIQLWNDKTLTQVTE</sequence>
<comment type="similarity">
    <text evidence="4">Belongs to the MqnA/MqnD family. MqnA subfamily.</text>
</comment>
<dbReference type="AlphaFoldDB" id="A0A972K411"/>
<keyword evidence="3 4" id="KW-0456">Lyase</keyword>
<protein>
    <recommendedName>
        <fullName evidence="4">Chorismate dehydratase</fullName>
        <ecNumber evidence="4">4.2.1.151</ecNumber>
    </recommendedName>
    <alternativeName>
        <fullName evidence="4">Menaquinone biosynthetic enzyme MqnA</fullName>
    </alternativeName>
</protein>
<dbReference type="EC" id="4.2.1.151" evidence="4"/>
<name>A0A972K411_9BACL</name>
<dbReference type="RefSeq" id="WP_171655812.1">
    <property type="nucleotide sequence ID" value="NZ_WHOD01000119.1"/>
</dbReference>
<dbReference type="Pfam" id="PF02621">
    <property type="entry name" value="VitK2_biosynth"/>
    <property type="match status" value="1"/>
</dbReference>
<evidence type="ECO:0000313" key="5">
    <source>
        <dbReference type="EMBL" id="NOU97555.1"/>
    </source>
</evidence>
<dbReference type="Gene3D" id="3.40.190.10">
    <property type="entry name" value="Periplasmic binding protein-like II"/>
    <property type="match status" value="2"/>
</dbReference>
<dbReference type="InterPro" id="IPR003773">
    <property type="entry name" value="Menaquinone_biosynth"/>
</dbReference>
<gene>
    <name evidence="4" type="primary">mqnA</name>
    <name evidence="5" type="ORF">GC093_30660</name>
</gene>
<dbReference type="HAMAP" id="MF_00995">
    <property type="entry name" value="MqnA"/>
    <property type="match status" value="1"/>
</dbReference>
<dbReference type="SUPFAM" id="SSF53850">
    <property type="entry name" value="Periplasmic binding protein-like II"/>
    <property type="match status" value="1"/>
</dbReference>
<evidence type="ECO:0000256" key="4">
    <source>
        <dbReference type="HAMAP-Rule" id="MF_00995"/>
    </source>
</evidence>
<proteinExistence type="inferred from homology"/>
<keyword evidence="6" id="KW-1185">Reference proteome</keyword>
<evidence type="ECO:0000256" key="3">
    <source>
        <dbReference type="ARBA" id="ARBA00023239"/>
    </source>
</evidence>
<dbReference type="GO" id="GO:0009234">
    <property type="term" value="P:menaquinone biosynthetic process"/>
    <property type="evidence" value="ECO:0007669"/>
    <property type="project" value="UniProtKB-UniRule"/>
</dbReference>
<dbReference type="Proteomes" id="UP000641588">
    <property type="component" value="Unassembled WGS sequence"/>
</dbReference>
<evidence type="ECO:0000313" key="6">
    <source>
        <dbReference type="Proteomes" id="UP000641588"/>
    </source>
</evidence>
<comment type="pathway">
    <text evidence="1 4">Quinol/quinone metabolism; menaquinone biosynthesis.</text>
</comment>
<comment type="caution">
    <text evidence="5">The sequence shown here is derived from an EMBL/GenBank/DDBJ whole genome shotgun (WGS) entry which is preliminary data.</text>
</comment>
<evidence type="ECO:0000256" key="1">
    <source>
        <dbReference type="ARBA" id="ARBA00004863"/>
    </source>
</evidence>
<keyword evidence="2 4" id="KW-0474">Menaquinone biosynthesis</keyword>
<reference evidence="5" key="1">
    <citation type="submission" date="2019-10" db="EMBL/GenBank/DDBJ databases">
        <title>Description of Paenibacillus glebae sp. nov.</title>
        <authorList>
            <person name="Carlier A."/>
            <person name="Qi S."/>
        </authorList>
    </citation>
    <scope>NUCLEOTIDE SEQUENCE</scope>
    <source>
        <strain evidence="5">LMG 31456</strain>
    </source>
</reference>
<dbReference type="InterPro" id="IPR030868">
    <property type="entry name" value="MqnA"/>
</dbReference>
<dbReference type="CDD" id="cd13634">
    <property type="entry name" value="PBP2_Sco4506"/>
    <property type="match status" value="1"/>
</dbReference>
<dbReference type="PANTHER" id="PTHR37690">
    <property type="entry name" value="CHORISMATE DEHYDRATASE"/>
    <property type="match status" value="1"/>
</dbReference>
<dbReference type="EMBL" id="WHOD01000119">
    <property type="protein sequence ID" value="NOU97555.1"/>
    <property type="molecule type" value="Genomic_DNA"/>
</dbReference>